<accession>A0ABC9B8H8</accession>
<dbReference type="AlphaFoldDB" id="A0ABC9B8H8"/>
<proteinExistence type="predicted"/>
<protein>
    <submittedName>
        <fullName evidence="2">Uncharacterized protein</fullName>
    </submittedName>
</protein>
<dbReference type="InterPro" id="IPR050796">
    <property type="entry name" value="SCF_F-box_component"/>
</dbReference>
<keyword evidence="3" id="KW-1185">Reference proteome</keyword>
<evidence type="ECO:0000313" key="2">
    <source>
        <dbReference type="EMBL" id="CAL4994508.1"/>
    </source>
</evidence>
<dbReference type="PANTHER" id="PTHR31672">
    <property type="entry name" value="BNACNNG10540D PROTEIN"/>
    <property type="match status" value="1"/>
</dbReference>
<reference evidence="2" key="1">
    <citation type="submission" date="2024-10" db="EMBL/GenBank/DDBJ databases">
        <authorList>
            <person name="Ryan C."/>
        </authorList>
    </citation>
    <scope>NUCLEOTIDE SEQUENCE [LARGE SCALE GENOMIC DNA]</scope>
</reference>
<evidence type="ECO:0000256" key="1">
    <source>
        <dbReference type="SAM" id="MobiDB-lite"/>
    </source>
</evidence>
<name>A0ABC9B8H8_9POAL</name>
<sequence length="480" mass="51838">MKRKAPAAFHENEKDAAAGQGQPPAPRLDDCFLAAEILPRLPAHAAQAFSAANPFFRGILTDPDFWLAAPRRAPPPPHAACLVVRGGGGAGEGLLHEFHYADAGFTAEPAVVSRVTAGGSLAASYRCAGACNGLVLLATPCRCSKLSCAAAAVLFNPASGEEAALACGMPRGRLMFHLFCGLGYSPSSKSYKALLCAHDFGLGGVELMVVQIGGGGAGEVRRREPRRVAVGRRRRCYTDPDPDPSSLSLDGKVYILLDTRRTDMLAFDVDEEKVTFVDMPSVGRLASELMEVWGRPCIAIPDISGSIKLWTLTPEHRWELRCSFAAVRSRRRPTPGGAAWRSAYVDWGDMVHGAWDCGDGRLFVMFRDERGCLYELRETMAVAREVDGTAAVHNLVPAELRKATFCWGYQPTLVPPATVLGDAACPIDERDGLGHFSSSHIGPRESAAVVRRDRCLESLMEMMRKRPQRGADLAASVKHI</sequence>
<dbReference type="Proteomes" id="UP001497457">
    <property type="component" value="Chromosome 24b"/>
</dbReference>
<dbReference type="EMBL" id="OZ075134">
    <property type="protein sequence ID" value="CAL4994508.1"/>
    <property type="molecule type" value="Genomic_DNA"/>
</dbReference>
<dbReference type="NCBIfam" id="TIGR01640">
    <property type="entry name" value="F_box_assoc_1"/>
    <property type="match status" value="1"/>
</dbReference>
<evidence type="ECO:0000313" key="3">
    <source>
        <dbReference type="Proteomes" id="UP001497457"/>
    </source>
</evidence>
<organism evidence="2 3">
    <name type="scientific">Urochloa decumbens</name>
    <dbReference type="NCBI Taxonomy" id="240449"/>
    <lineage>
        <taxon>Eukaryota</taxon>
        <taxon>Viridiplantae</taxon>
        <taxon>Streptophyta</taxon>
        <taxon>Embryophyta</taxon>
        <taxon>Tracheophyta</taxon>
        <taxon>Spermatophyta</taxon>
        <taxon>Magnoliopsida</taxon>
        <taxon>Liliopsida</taxon>
        <taxon>Poales</taxon>
        <taxon>Poaceae</taxon>
        <taxon>PACMAD clade</taxon>
        <taxon>Panicoideae</taxon>
        <taxon>Panicodae</taxon>
        <taxon>Paniceae</taxon>
        <taxon>Melinidinae</taxon>
        <taxon>Urochloa</taxon>
    </lineage>
</organism>
<dbReference type="InterPro" id="IPR017451">
    <property type="entry name" value="F-box-assoc_interact_dom"/>
</dbReference>
<feature type="region of interest" description="Disordered" evidence="1">
    <location>
        <begin position="1"/>
        <end position="25"/>
    </location>
</feature>
<gene>
    <name evidence="2" type="ORF">URODEC1_LOCUS61953</name>
</gene>